<dbReference type="EMBL" id="BAABGT010000038">
    <property type="protein sequence ID" value="GAA4548047.1"/>
    <property type="molecule type" value="Genomic_DNA"/>
</dbReference>
<dbReference type="NCBIfam" id="TIGR03931">
    <property type="entry name" value="T7SS_Rv3446c"/>
    <property type="match status" value="1"/>
</dbReference>
<gene>
    <name evidence="2" type="ORF">GCM10023175_33560</name>
</gene>
<keyword evidence="1" id="KW-0472">Membrane</keyword>
<keyword evidence="3" id="KW-1185">Reference proteome</keyword>
<name>A0ABP8RT19_9PSEU</name>
<keyword evidence="1" id="KW-0812">Transmembrane</keyword>
<evidence type="ECO:0000256" key="1">
    <source>
        <dbReference type="SAM" id="Phobius"/>
    </source>
</evidence>
<evidence type="ECO:0000313" key="2">
    <source>
        <dbReference type="EMBL" id="GAA4548047.1"/>
    </source>
</evidence>
<dbReference type="RefSeq" id="WP_345418752.1">
    <property type="nucleotide sequence ID" value="NZ_BAABGT010000038.1"/>
</dbReference>
<feature type="transmembrane region" description="Helical" evidence="1">
    <location>
        <begin position="226"/>
        <end position="244"/>
    </location>
</feature>
<organism evidence="2 3">
    <name type="scientific">Pseudonocardia xishanensis</name>
    <dbReference type="NCBI Taxonomy" id="630995"/>
    <lineage>
        <taxon>Bacteria</taxon>
        <taxon>Bacillati</taxon>
        <taxon>Actinomycetota</taxon>
        <taxon>Actinomycetes</taxon>
        <taxon>Pseudonocardiales</taxon>
        <taxon>Pseudonocardiaceae</taxon>
        <taxon>Pseudonocardia</taxon>
    </lineage>
</organism>
<proteinExistence type="predicted"/>
<evidence type="ECO:0000313" key="3">
    <source>
        <dbReference type="Proteomes" id="UP001501598"/>
    </source>
</evidence>
<dbReference type="InterPro" id="IPR023840">
    <property type="entry name" value="T7SS_Rv3446c"/>
</dbReference>
<reference evidence="3" key="1">
    <citation type="journal article" date="2019" name="Int. J. Syst. Evol. Microbiol.">
        <title>The Global Catalogue of Microorganisms (GCM) 10K type strain sequencing project: providing services to taxonomists for standard genome sequencing and annotation.</title>
        <authorList>
            <consortium name="The Broad Institute Genomics Platform"/>
            <consortium name="The Broad Institute Genome Sequencing Center for Infectious Disease"/>
            <person name="Wu L."/>
            <person name="Ma J."/>
        </authorList>
    </citation>
    <scope>NUCLEOTIDE SEQUENCE [LARGE SCALE GENOMIC DNA]</scope>
    <source>
        <strain evidence="3">JCM 17906</strain>
    </source>
</reference>
<keyword evidence="1" id="KW-1133">Transmembrane helix</keyword>
<sequence length="381" mass="38344">MSGTRSAAGPASGGAILVVDGGRVAELRDGAPVLLGVLPAGVAPTVFRPGARVVPAGAPPGMVVDVGESGTRVLRDGVLVRAIPLGGADLDRAVAAALPGGARPGDVRTVREALSLCPAATVGTTRGAVRVTAEQVRTAIRPVLARLVEGLPRGTPLLLVGGVARTPLLAELCDAAGVGPVRVAERPGTALVESGPGGAVGAADPAADGGWLLAPPPARRSRRVRWAVAGVVAAVALLGLGTVLPTPADGVVAHGYRFALPAGWAHVGGAPERRRVLLAPAGQPDATALVVVERTPLGYDADAEPARAAADLRARHAEAGAAVSALRVDGRWTRYREDAVDWAVRFEGADELAVGCRYPPGGSAAVDAACAQVRDSLVRDR</sequence>
<dbReference type="Proteomes" id="UP001501598">
    <property type="component" value="Unassembled WGS sequence"/>
</dbReference>
<dbReference type="SUPFAM" id="SSF53067">
    <property type="entry name" value="Actin-like ATPase domain"/>
    <property type="match status" value="1"/>
</dbReference>
<protein>
    <recommendedName>
        <fullName evidence="4">Type VII secretion-associated protein (TIGR03931 family)</fullName>
    </recommendedName>
</protein>
<accession>A0ABP8RT19</accession>
<evidence type="ECO:0008006" key="4">
    <source>
        <dbReference type="Google" id="ProtNLM"/>
    </source>
</evidence>
<dbReference type="InterPro" id="IPR043129">
    <property type="entry name" value="ATPase_NBD"/>
</dbReference>
<comment type="caution">
    <text evidence="2">The sequence shown here is derived from an EMBL/GenBank/DDBJ whole genome shotgun (WGS) entry which is preliminary data.</text>
</comment>